<dbReference type="Gene3D" id="3.90.180.10">
    <property type="entry name" value="Medium-chain alcohol dehydrogenases, catalytic domain"/>
    <property type="match status" value="1"/>
</dbReference>
<reference evidence="6 7" key="1">
    <citation type="submission" date="2013-02" db="EMBL/GenBank/DDBJ databases">
        <authorList>
            <person name="Genoscope - CEA"/>
        </authorList>
    </citation>
    <scope>NUCLEOTIDE SEQUENCE [LARGE SCALE GENOMIC DNA]</scope>
    <source>
        <strain evidence="6 7">STM 2683</strain>
    </source>
</reference>
<dbReference type="PANTHER" id="PTHR42813">
    <property type="entry name" value="ZINC-TYPE ALCOHOL DEHYDROGENASE-LIKE"/>
    <property type="match status" value="1"/>
</dbReference>
<accession>M5EN42</accession>
<proteinExistence type="predicted"/>
<evidence type="ECO:0000256" key="3">
    <source>
        <dbReference type="ARBA" id="ARBA00022833"/>
    </source>
</evidence>
<comment type="caution">
    <text evidence="6">The sequence shown here is derived from an EMBL/GenBank/DDBJ whole genome shotgun (WGS) entry which is preliminary data.</text>
</comment>
<name>M5EN42_9HYPH</name>
<evidence type="ECO:0000313" key="7">
    <source>
        <dbReference type="Proteomes" id="UP000012062"/>
    </source>
</evidence>
<dbReference type="STRING" id="1297569.MESS2_1650035"/>
<keyword evidence="7" id="KW-1185">Reference proteome</keyword>
<dbReference type="InterPro" id="IPR011032">
    <property type="entry name" value="GroES-like_sf"/>
</dbReference>
<organism evidence="6 7">
    <name type="scientific">Mesorhizobium metallidurans STM 2683</name>
    <dbReference type="NCBI Taxonomy" id="1297569"/>
    <lineage>
        <taxon>Bacteria</taxon>
        <taxon>Pseudomonadati</taxon>
        <taxon>Pseudomonadota</taxon>
        <taxon>Alphaproteobacteria</taxon>
        <taxon>Hyphomicrobiales</taxon>
        <taxon>Phyllobacteriaceae</taxon>
        <taxon>Mesorhizobium</taxon>
    </lineage>
</organism>
<dbReference type="GO" id="GO:0016491">
    <property type="term" value="F:oxidoreductase activity"/>
    <property type="evidence" value="ECO:0007669"/>
    <property type="project" value="UniProtKB-KW"/>
</dbReference>
<comment type="cofactor">
    <cofactor evidence="1">
        <name>Zn(2+)</name>
        <dbReference type="ChEBI" id="CHEBI:29105"/>
    </cofactor>
</comment>
<dbReference type="InterPro" id="IPR013154">
    <property type="entry name" value="ADH-like_N"/>
</dbReference>
<dbReference type="eggNOG" id="COG1063">
    <property type="taxonomic scope" value="Bacteria"/>
</dbReference>
<dbReference type="PANTHER" id="PTHR42813:SF2">
    <property type="entry name" value="DEHYDROGENASE, ZINC-CONTAINING, PUTATIVE (AFU_ORTHOLOGUE AFUA_2G02810)-RELATED"/>
    <property type="match status" value="1"/>
</dbReference>
<keyword evidence="2" id="KW-0479">Metal-binding</keyword>
<gene>
    <name evidence="6" type="ORF">MESS2_1650035</name>
</gene>
<sequence length="138" mass="15149">MRTLTWHGKHDIRCESVPDPKIEMPTDAIIKVTPCAICGSDLHIYNGVIPDMESGDVLGHENMGEVVEVGSDVSTLKVGDRVVVPFTIACGECFFCKRGFYSGCERSNPSKSKRPKRCGAILPQVSLATLICSRLYYP</sequence>
<dbReference type="EMBL" id="CAUM01000074">
    <property type="protein sequence ID" value="CCV05752.1"/>
    <property type="molecule type" value="Genomic_DNA"/>
</dbReference>
<dbReference type="AlphaFoldDB" id="M5EN42"/>
<dbReference type="SUPFAM" id="SSF50129">
    <property type="entry name" value="GroES-like"/>
    <property type="match status" value="1"/>
</dbReference>
<keyword evidence="3" id="KW-0862">Zinc</keyword>
<dbReference type="Proteomes" id="UP000012062">
    <property type="component" value="Unassembled WGS sequence"/>
</dbReference>
<evidence type="ECO:0000256" key="4">
    <source>
        <dbReference type="ARBA" id="ARBA00023002"/>
    </source>
</evidence>
<protein>
    <submittedName>
        <fullName evidence="6">Putative oxidoreductase, Zn-dependent and NAD(P)-binding</fullName>
    </submittedName>
</protein>
<dbReference type="InterPro" id="IPR002328">
    <property type="entry name" value="ADH_Zn_CS"/>
</dbReference>
<evidence type="ECO:0000256" key="1">
    <source>
        <dbReference type="ARBA" id="ARBA00001947"/>
    </source>
</evidence>
<evidence type="ECO:0000259" key="5">
    <source>
        <dbReference type="Pfam" id="PF08240"/>
    </source>
</evidence>
<dbReference type="GO" id="GO:0008270">
    <property type="term" value="F:zinc ion binding"/>
    <property type="evidence" value="ECO:0007669"/>
    <property type="project" value="InterPro"/>
</dbReference>
<evidence type="ECO:0000256" key="2">
    <source>
        <dbReference type="ARBA" id="ARBA00022723"/>
    </source>
</evidence>
<feature type="domain" description="Alcohol dehydrogenase-like N-terminal" evidence="5">
    <location>
        <begin position="25"/>
        <end position="107"/>
    </location>
</feature>
<dbReference type="PROSITE" id="PS00059">
    <property type="entry name" value="ADH_ZINC"/>
    <property type="match status" value="1"/>
</dbReference>
<evidence type="ECO:0000313" key="6">
    <source>
        <dbReference type="EMBL" id="CCV05752.1"/>
    </source>
</evidence>
<keyword evidence="4" id="KW-0560">Oxidoreductase</keyword>
<dbReference type="Pfam" id="PF08240">
    <property type="entry name" value="ADH_N"/>
    <property type="match status" value="1"/>
</dbReference>